<evidence type="ECO:0000313" key="4">
    <source>
        <dbReference type="Proteomes" id="UP000768471"/>
    </source>
</evidence>
<feature type="transmembrane region" description="Helical" evidence="2">
    <location>
        <begin position="66"/>
        <end position="85"/>
    </location>
</feature>
<accession>A0ABS0N6Y8</accession>
<keyword evidence="2" id="KW-0812">Transmembrane</keyword>
<comment type="caution">
    <text evidence="3">The sequence shown here is derived from an EMBL/GenBank/DDBJ whole genome shotgun (WGS) entry which is preliminary data.</text>
</comment>
<dbReference type="EMBL" id="JACSGR010000001">
    <property type="protein sequence ID" value="MBH5328065.1"/>
    <property type="molecule type" value="Genomic_DNA"/>
</dbReference>
<keyword evidence="4" id="KW-1185">Reference proteome</keyword>
<feature type="compositionally biased region" description="Polar residues" evidence="1">
    <location>
        <begin position="12"/>
        <end position="23"/>
    </location>
</feature>
<feature type="region of interest" description="Disordered" evidence="1">
    <location>
        <begin position="1"/>
        <end position="24"/>
    </location>
</feature>
<dbReference type="Proteomes" id="UP000768471">
    <property type="component" value="Unassembled WGS sequence"/>
</dbReference>
<protein>
    <submittedName>
        <fullName evidence="3">Uncharacterized protein</fullName>
    </submittedName>
</protein>
<name>A0ABS0N6Y8_9NEIS</name>
<organism evidence="3 4">
    <name type="scientific">Eikenella glucosivorans</name>
    <dbReference type="NCBI Taxonomy" id="2766967"/>
    <lineage>
        <taxon>Bacteria</taxon>
        <taxon>Pseudomonadati</taxon>
        <taxon>Pseudomonadota</taxon>
        <taxon>Betaproteobacteria</taxon>
        <taxon>Neisseriales</taxon>
        <taxon>Neisseriaceae</taxon>
        <taxon>Eikenella</taxon>
    </lineage>
</organism>
<evidence type="ECO:0000313" key="3">
    <source>
        <dbReference type="EMBL" id="MBH5328065.1"/>
    </source>
</evidence>
<dbReference type="RefSeq" id="WP_197902006.1">
    <property type="nucleotide sequence ID" value="NZ_JACSGR010000001.1"/>
</dbReference>
<keyword evidence="2" id="KW-0472">Membrane</keyword>
<gene>
    <name evidence="3" type="ORF">H9Q10_00035</name>
</gene>
<feature type="transmembrane region" description="Helical" evidence="2">
    <location>
        <begin position="35"/>
        <end position="54"/>
    </location>
</feature>
<keyword evidence="2" id="KW-1133">Transmembrane helix</keyword>
<sequence>MNNLDERYRAPQSENTGSRSQGTPELWNPNAAACWSLLFSPVFGAALHMLNARAMGDQELEKLNKVFMWGMVAVILLSVPIALIFNLNTNFVGLALLGAWYGGVGRKQVALVKDELGNDYPRKPWGKAIGLGCVGILALLAYGAGMGILLYALGLYTPIPE</sequence>
<reference evidence="3 4" key="1">
    <citation type="submission" date="2020-09" db="EMBL/GenBank/DDBJ databases">
        <title>Eikenella S3660 sp. nov., isolated from a throat swab.</title>
        <authorList>
            <person name="Buhl M."/>
        </authorList>
    </citation>
    <scope>NUCLEOTIDE SEQUENCE [LARGE SCALE GENOMIC DNA]</scope>
    <source>
        <strain evidence="3 4">S3360</strain>
    </source>
</reference>
<evidence type="ECO:0000256" key="2">
    <source>
        <dbReference type="SAM" id="Phobius"/>
    </source>
</evidence>
<feature type="transmembrane region" description="Helical" evidence="2">
    <location>
        <begin position="129"/>
        <end position="153"/>
    </location>
</feature>
<proteinExistence type="predicted"/>
<evidence type="ECO:0000256" key="1">
    <source>
        <dbReference type="SAM" id="MobiDB-lite"/>
    </source>
</evidence>